<feature type="compositionally biased region" description="Polar residues" evidence="1">
    <location>
        <begin position="315"/>
        <end position="327"/>
    </location>
</feature>
<reference evidence="2" key="1">
    <citation type="submission" date="2021-02" db="EMBL/GenBank/DDBJ databases">
        <authorList>
            <person name="Bekaert M."/>
        </authorList>
    </citation>
    <scope>NUCLEOTIDE SEQUENCE</scope>
    <source>
        <strain evidence="2">IoA-00</strain>
    </source>
</reference>
<feature type="compositionally biased region" description="Acidic residues" evidence="1">
    <location>
        <begin position="453"/>
        <end position="462"/>
    </location>
</feature>
<feature type="region of interest" description="Disordered" evidence="1">
    <location>
        <begin position="439"/>
        <end position="485"/>
    </location>
</feature>
<feature type="region of interest" description="Disordered" evidence="1">
    <location>
        <begin position="79"/>
        <end position="113"/>
    </location>
</feature>
<evidence type="ECO:0000313" key="2">
    <source>
        <dbReference type="EMBL" id="CAF2920522.1"/>
    </source>
</evidence>
<name>A0A7R8CT57_LEPSM</name>
<feature type="compositionally biased region" description="Basic and acidic residues" evidence="1">
    <location>
        <begin position="439"/>
        <end position="452"/>
    </location>
</feature>
<sequence length="510" mass="59061">MFKLRKKSSIAQRKVPPPKEEEQAPAFAGLKLKKSETVKRTWGDDSLEKVELKHHEFEIMPEEQDIELDTSVILTDRMDTDDLKKTKKEKKKKSTAGDNFTDEISTAGDDVTDEVEKQKKTVKFDFEPQIEVFHDVYGDKKAVKIIKKKVQVRRKKSIEEIEFQEDKPFSPEELMPDSGEGEANTIKTVKHIVRKVLRKKDNDESEESEIENEEVPGALNLEELQIDAQQGDFKSKRVLKSKRVIKKRVRKATGPTEDEDSQIIGGGKDDIEFFEMEQEDDEPSKEGVPIVELATDDSLSLQQKKTVSKTKKLVPTSQIDGDNQDAPSSDDETLQIVEDITDDFEILPEDTPIIEESDQDQKIRKVDLLDDKLQIEEIEPTELEIQDIPSVEQQTLDDQDENQKIKRRIVKTRIIKETKSRGKYSKTEDIDQELQIEPFHRDEKESTTRIEDIEGEETEITETTERSEQDFQMFESEPKHEDHQRKILKSLRKELSRKSLVNLDQKRKLS</sequence>
<evidence type="ECO:0000313" key="3">
    <source>
        <dbReference type="Proteomes" id="UP000675881"/>
    </source>
</evidence>
<feature type="compositionally biased region" description="Acidic residues" evidence="1">
    <location>
        <begin position="203"/>
        <end position="214"/>
    </location>
</feature>
<accession>A0A7R8CT57</accession>
<feature type="region of interest" description="Disordered" evidence="1">
    <location>
        <begin position="1"/>
        <end position="28"/>
    </location>
</feature>
<feature type="region of interest" description="Disordered" evidence="1">
    <location>
        <begin position="163"/>
        <end position="185"/>
    </location>
</feature>
<gene>
    <name evidence="2" type="ORF">LSAA_8625</name>
</gene>
<feature type="region of interest" description="Disordered" evidence="1">
    <location>
        <begin position="247"/>
        <end position="267"/>
    </location>
</feature>
<dbReference type="Proteomes" id="UP000675881">
    <property type="component" value="Chromosome 4"/>
</dbReference>
<feature type="compositionally biased region" description="Basic and acidic residues" evidence="1">
    <location>
        <begin position="476"/>
        <end position="485"/>
    </location>
</feature>
<proteinExistence type="predicted"/>
<dbReference type="AlphaFoldDB" id="A0A7R8CT57"/>
<feature type="region of interest" description="Disordered" evidence="1">
    <location>
        <begin position="305"/>
        <end position="332"/>
    </location>
</feature>
<feature type="region of interest" description="Disordered" evidence="1">
    <location>
        <begin position="198"/>
        <end position="221"/>
    </location>
</feature>
<dbReference type="EMBL" id="HG994583">
    <property type="protein sequence ID" value="CAF2920522.1"/>
    <property type="molecule type" value="Genomic_DNA"/>
</dbReference>
<evidence type="ECO:0000256" key="1">
    <source>
        <dbReference type="SAM" id="MobiDB-lite"/>
    </source>
</evidence>
<keyword evidence="3" id="KW-1185">Reference proteome</keyword>
<feature type="compositionally biased region" description="Basic residues" evidence="1">
    <location>
        <begin position="85"/>
        <end position="94"/>
    </location>
</feature>
<organism evidence="2 3">
    <name type="scientific">Lepeophtheirus salmonis</name>
    <name type="common">Salmon louse</name>
    <name type="synonym">Caligus salmonis</name>
    <dbReference type="NCBI Taxonomy" id="72036"/>
    <lineage>
        <taxon>Eukaryota</taxon>
        <taxon>Metazoa</taxon>
        <taxon>Ecdysozoa</taxon>
        <taxon>Arthropoda</taxon>
        <taxon>Crustacea</taxon>
        <taxon>Multicrustacea</taxon>
        <taxon>Hexanauplia</taxon>
        <taxon>Copepoda</taxon>
        <taxon>Siphonostomatoida</taxon>
        <taxon>Caligidae</taxon>
        <taxon>Lepeophtheirus</taxon>
    </lineage>
</organism>
<dbReference type="OrthoDB" id="504170at2759"/>
<protein>
    <submittedName>
        <fullName evidence="2">(salmon louse) hypothetical protein</fullName>
    </submittedName>
</protein>